<dbReference type="PANTHER" id="PTHR11461:SF211">
    <property type="entry name" value="GH10112P-RELATED"/>
    <property type="match status" value="1"/>
</dbReference>
<dbReference type="SUPFAM" id="SSF56574">
    <property type="entry name" value="Serpins"/>
    <property type="match status" value="1"/>
</dbReference>
<reference evidence="8" key="2">
    <citation type="submission" date="2023-03" db="EMBL/GenBank/DDBJ databases">
        <authorList>
            <person name="Inwood S.N."/>
            <person name="Skelly J.G."/>
            <person name="Guhlin J."/>
            <person name="Harrop T.W.R."/>
            <person name="Goldson S.G."/>
            <person name="Dearden P.K."/>
        </authorList>
    </citation>
    <scope>NUCLEOTIDE SEQUENCE</scope>
    <source>
        <strain evidence="8">Irish</strain>
        <tissue evidence="8">Whole body</tissue>
    </source>
</reference>
<feature type="region of interest" description="Disordered" evidence="5">
    <location>
        <begin position="447"/>
        <end position="490"/>
    </location>
</feature>
<organism evidence="8 9">
    <name type="scientific">Microctonus aethiopoides</name>
    <dbReference type="NCBI Taxonomy" id="144406"/>
    <lineage>
        <taxon>Eukaryota</taxon>
        <taxon>Metazoa</taxon>
        <taxon>Ecdysozoa</taxon>
        <taxon>Arthropoda</taxon>
        <taxon>Hexapoda</taxon>
        <taxon>Insecta</taxon>
        <taxon>Pterygota</taxon>
        <taxon>Neoptera</taxon>
        <taxon>Endopterygota</taxon>
        <taxon>Hymenoptera</taxon>
        <taxon>Apocrita</taxon>
        <taxon>Ichneumonoidea</taxon>
        <taxon>Braconidae</taxon>
        <taxon>Euphorinae</taxon>
        <taxon>Microctonus</taxon>
    </lineage>
</organism>
<feature type="compositionally biased region" description="Polar residues" evidence="5">
    <location>
        <begin position="199"/>
        <end position="217"/>
    </location>
</feature>
<dbReference type="EMBL" id="JAQQBS010000002">
    <property type="protein sequence ID" value="KAK0173383.1"/>
    <property type="molecule type" value="Genomic_DNA"/>
</dbReference>
<dbReference type="InterPro" id="IPR036521">
    <property type="entry name" value="SRP19-like_sf"/>
</dbReference>
<comment type="similarity">
    <text evidence="1 4">Belongs to the serpin family.</text>
</comment>
<evidence type="ECO:0000313" key="8">
    <source>
        <dbReference type="EMBL" id="KAK0173383.1"/>
    </source>
</evidence>
<dbReference type="GO" id="GO:0008312">
    <property type="term" value="F:7S RNA binding"/>
    <property type="evidence" value="ECO:0007669"/>
    <property type="project" value="InterPro"/>
</dbReference>
<evidence type="ECO:0000256" key="6">
    <source>
        <dbReference type="SAM" id="SignalP"/>
    </source>
</evidence>
<feature type="region of interest" description="Disordered" evidence="5">
    <location>
        <begin position="120"/>
        <end position="167"/>
    </location>
</feature>
<dbReference type="InterPro" id="IPR042178">
    <property type="entry name" value="Serpin_sf_1"/>
</dbReference>
<feature type="region of interest" description="Disordered" evidence="5">
    <location>
        <begin position="191"/>
        <end position="222"/>
    </location>
</feature>
<feature type="compositionally biased region" description="Low complexity" evidence="5">
    <location>
        <begin position="951"/>
        <end position="967"/>
    </location>
</feature>
<evidence type="ECO:0000256" key="4">
    <source>
        <dbReference type="RuleBase" id="RU000411"/>
    </source>
</evidence>
<dbReference type="SMART" id="SM00093">
    <property type="entry name" value="SERPIN"/>
    <property type="match status" value="1"/>
</dbReference>
<feature type="signal peptide" evidence="6">
    <location>
        <begin position="1"/>
        <end position="17"/>
    </location>
</feature>
<keyword evidence="6" id="KW-0732">Signal</keyword>
<dbReference type="InterPro" id="IPR036186">
    <property type="entry name" value="Serpin_sf"/>
</dbReference>
<feature type="region of interest" description="Disordered" evidence="5">
    <location>
        <begin position="946"/>
        <end position="976"/>
    </location>
</feature>
<dbReference type="GO" id="GO:0004867">
    <property type="term" value="F:serine-type endopeptidase inhibitor activity"/>
    <property type="evidence" value="ECO:0007669"/>
    <property type="project" value="UniProtKB-KW"/>
</dbReference>
<name>A0AA39FPS5_9HYME</name>
<feature type="region of interest" description="Disordered" evidence="5">
    <location>
        <begin position="393"/>
        <end position="433"/>
    </location>
</feature>
<evidence type="ECO:0000313" key="9">
    <source>
        <dbReference type="Proteomes" id="UP001168990"/>
    </source>
</evidence>
<dbReference type="Gene3D" id="3.30.56.30">
    <property type="entry name" value="Signal recognition particle, SRP19-like subunit"/>
    <property type="match status" value="1"/>
</dbReference>
<feature type="compositionally biased region" description="Polar residues" evidence="5">
    <location>
        <begin position="457"/>
        <end position="466"/>
    </location>
</feature>
<keyword evidence="3" id="KW-0722">Serine protease inhibitor</keyword>
<dbReference type="PANTHER" id="PTHR11461">
    <property type="entry name" value="SERINE PROTEASE INHIBITOR, SERPIN"/>
    <property type="match status" value="1"/>
</dbReference>
<dbReference type="Pfam" id="PF00079">
    <property type="entry name" value="Serpin"/>
    <property type="match status" value="1"/>
</dbReference>
<dbReference type="GO" id="GO:0006614">
    <property type="term" value="P:SRP-dependent cotranslational protein targeting to membrane"/>
    <property type="evidence" value="ECO:0007669"/>
    <property type="project" value="InterPro"/>
</dbReference>
<dbReference type="AlphaFoldDB" id="A0AA39FPS5"/>
<accession>A0AA39FPS5</accession>
<reference evidence="8" key="1">
    <citation type="journal article" date="2023" name="bioRxiv">
        <title>Scaffold-level genome assemblies of two parasitoid biocontrol wasps reveal the parthenogenesis mechanism and an associated novel virus.</title>
        <authorList>
            <person name="Inwood S."/>
            <person name="Skelly J."/>
            <person name="Guhlin J."/>
            <person name="Harrop T."/>
            <person name="Goldson S."/>
            <person name="Dearden P."/>
        </authorList>
    </citation>
    <scope>NUCLEOTIDE SEQUENCE</scope>
    <source>
        <strain evidence="8">Irish</strain>
        <tissue evidence="8">Whole body</tissue>
    </source>
</reference>
<dbReference type="SUPFAM" id="SSF69695">
    <property type="entry name" value="SRP19"/>
    <property type="match status" value="1"/>
</dbReference>
<evidence type="ECO:0000256" key="2">
    <source>
        <dbReference type="ARBA" id="ARBA00022690"/>
    </source>
</evidence>
<dbReference type="InterPro" id="IPR023796">
    <property type="entry name" value="Serpin_dom"/>
</dbReference>
<evidence type="ECO:0000256" key="3">
    <source>
        <dbReference type="ARBA" id="ARBA00022900"/>
    </source>
</evidence>
<feature type="chain" id="PRO_5041431286" description="Serpin domain-containing protein" evidence="6">
    <location>
        <begin position="18"/>
        <end position="976"/>
    </location>
</feature>
<gene>
    <name evidence="8" type="ORF">PV328_006593</name>
</gene>
<sequence>MLFLKNFLLLILYLSDQHRLRLHISQKVPESIDLQNYDNESVLAIVIQPMVNYSSTSVRSLMINTTGSTPELTTVHIGIRNNVYDSNNYNSFRENNSRTDQKSVTVDDKYVQHIDIDAMRRDDPRVYGENNVTTQKPTDYDHNTTKNDSTDECYDSFEQDNSKNDQESVIVHDEHKYDPFMFIDIDAMQGDDPRVYGENNVTTQTPADYDQNITKNDSSTDDYYDSFREDNARNDQESVTVLDEQVYDIDIDAMQGDDPRVYGENNVTTQKPTDYDHNTTKNDSTDECNDSFKDNSSNDQESVTVHDEHVYDIDIDAMQGDDPRVYGENNVTTQKPTDYDHNTTKNDSTDECNDSFKDNSSNDHESVTVHDEQVYDIDIDAMQGDDPRVYGENNMTTQIPADYDHNTTKNDSSTDDYYDSFNEDNSKNDQESVTVHDEHVYDLNINAMPGDDPTVYGENNVTTQKPTDYDHNSTKNDSSTDECYNSRNNQKSGNDYYEHLAYFRKLIQNSISKSNSPKQTGSEEIYNEIDEILPVKDFKKHEIISDAFLNISIKYSTVMFNHSENIVTSPISAMILMFMGSYGACSCTKDTINLAPNLPAGIRRDRVPIKSFIQELNLSKPNGTLMGHKIFIADNVVVSKKFSEILEQVFKSKLQQIDFTNALEAAQLINNWSANQTNDSITNVVDPYQFNNETGLVLISVASFNCQWLKPFNPNNTKLMDFSVNGENKKVWTMNQRNTFHYGILKDFNSTYIMLPLKGNPYREPVKMIIILPDKQTNLSNILSNFSTSEFRSLMNNTDNKVYVRISLPKFEIKSKINLKDKQQTMGIEIIFSDDANFRRITKSRYLKVNDFIQESVMHTRAEGRKLPKSKCVENPTHQEIRDVLIAAGLKVGVENKLHPRERSKELLYRGRIRVQLKNDDGTPLSPNFPTRDSLLNYLGTTIPNLKVRQGKQTSSEQSSQQSSTSSKKGKGKGRR</sequence>
<dbReference type="InterPro" id="IPR042185">
    <property type="entry name" value="Serpin_sf_2"/>
</dbReference>
<feature type="compositionally biased region" description="Polar residues" evidence="5">
    <location>
        <begin position="475"/>
        <end position="490"/>
    </location>
</feature>
<feature type="compositionally biased region" description="Basic and acidic residues" evidence="5">
    <location>
        <begin position="337"/>
        <end position="367"/>
    </location>
</feature>
<dbReference type="GO" id="GO:0005786">
    <property type="term" value="C:signal recognition particle, endoplasmic reticulum targeting"/>
    <property type="evidence" value="ECO:0007669"/>
    <property type="project" value="UniProtKB-KW"/>
</dbReference>
<keyword evidence="9" id="KW-1185">Reference proteome</keyword>
<dbReference type="Gene3D" id="2.30.39.10">
    <property type="entry name" value="Alpha-1-antitrypsin, domain 1"/>
    <property type="match status" value="1"/>
</dbReference>
<feature type="compositionally biased region" description="Basic and acidic residues" evidence="5">
    <location>
        <begin position="424"/>
        <end position="433"/>
    </location>
</feature>
<evidence type="ECO:0000259" key="7">
    <source>
        <dbReference type="SMART" id="SM00093"/>
    </source>
</evidence>
<comment type="caution">
    <text evidence="8">The sequence shown here is derived from an EMBL/GenBank/DDBJ whole genome shotgun (WGS) entry which is preliminary data.</text>
</comment>
<keyword evidence="2" id="KW-0646">Protease inhibitor</keyword>
<dbReference type="GO" id="GO:0005615">
    <property type="term" value="C:extracellular space"/>
    <property type="evidence" value="ECO:0007669"/>
    <property type="project" value="InterPro"/>
</dbReference>
<feature type="compositionally biased region" description="Basic and acidic residues" evidence="5">
    <location>
        <begin position="273"/>
        <end position="284"/>
    </location>
</feature>
<protein>
    <recommendedName>
        <fullName evidence="7">Serpin domain-containing protein</fullName>
    </recommendedName>
</protein>
<feature type="compositionally biased region" description="Basic and acidic residues" evidence="5">
    <location>
        <begin position="138"/>
        <end position="149"/>
    </location>
</feature>
<feature type="region of interest" description="Disordered" evidence="5">
    <location>
        <begin position="254"/>
        <end position="304"/>
    </location>
</feature>
<evidence type="ECO:0000256" key="1">
    <source>
        <dbReference type="ARBA" id="ARBA00009500"/>
    </source>
</evidence>
<dbReference type="Proteomes" id="UP001168990">
    <property type="component" value="Unassembled WGS sequence"/>
</dbReference>
<proteinExistence type="inferred from homology"/>
<feature type="compositionally biased region" description="Polar residues" evidence="5">
    <location>
        <begin position="294"/>
        <end position="303"/>
    </location>
</feature>
<feature type="domain" description="Serpin" evidence="7">
    <location>
        <begin position="551"/>
        <end position="916"/>
    </location>
</feature>
<dbReference type="Gene3D" id="3.30.497.10">
    <property type="entry name" value="Antithrombin, subunit I, domain 2"/>
    <property type="match status" value="1"/>
</dbReference>
<feature type="region of interest" description="Disordered" evidence="5">
    <location>
        <begin position="319"/>
        <end position="367"/>
    </location>
</feature>
<feature type="compositionally biased region" description="Acidic residues" evidence="5">
    <location>
        <begin position="413"/>
        <end position="422"/>
    </location>
</feature>
<dbReference type="InterPro" id="IPR000215">
    <property type="entry name" value="Serpin_fam"/>
</dbReference>
<evidence type="ECO:0000256" key="5">
    <source>
        <dbReference type="SAM" id="MobiDB-lite"/>
    </source>
</evidence>